<dbReference type="EMBL" id="KL367502">
    <property type="protein sequence ID" value="KFD68663.1"/>
    <property type="molecule type" value="Genomic_DNA"/>
</dbReference>
<evidence type="ECO:0000313" key="1">
    <source>
        <dbReference type="EMBL" id="KFD68663.1"/>
    </source>
</evidence>
<protein>
    <submittedName>
        <fullName evidence="1">Uncharacterized protein</fullName>
    </submittedName>
</protein>
<accession>A0A085NGR7</accession>
<gene>
    <name evidence="1" type="ORF">M514_19106</name>
</gene>
<proteinExistence type="predicted"/>
<sequence>MAEKVGVHVTATRELSCMGKVHIIGSWVPHQLSRVDEVQRISAAGSLFARCSQAVTQRRSFYSQISHSQAFGARPPGGSSQAPGPVFLLISCVCHFSPGSRYPLGQSQHMNIVEGYNVNEES</sequence>
<dbReference type="Proteomes" id="UP000030758">
    <property type="component" value="Unassembled WGS sequence"/>
</dbReference>
<name>A0A085NGR7_9BILA</name>
<organism evidence="1">
    <name type="scientific">Trichuris suis</name>
    <name type="common">pig whipworm</name>
    <dbReference type="NCBI Taxonomy" id="68888"/>
    <lineage>
        <taxon>Eukaryota</taxon>
        <taxon>Metazoa</taxon>
        <taxon>Ecdysozoa</taxon>
        <taxon>Nematoda</taxon>
        <taxon>Enoplea</taxon>
        <taxon>Dorylaimia</taxon>
        <taxon>Trichinellida</taxon>
        <taxon>Trichuridae</taxon>
        <taxon>Trichuris</taxon>
    </lineage>
</organism>
<dbReference type="AlphaFoldDB" id="A0A085NGR7"/>
<reference evidence="1" key="1">
    <citation type="journal article" date="2014" name="Nat. Genet.">
        <title>Genome and transcriptome of the porcine whipworm Trichuris suis.</title>
        <authorList>
            <person name="Jex A.R."/>
            <person name="Nejsum P."/>
            <person name="Schwarz E.M."/>
            <person name="Hu L."/>
            <person name="Young N.D."/>
            <person name="Hall R.S."/>
            <person name="Korhonen P.K."/>
            <person name="Liao S."/>
            <person name="Thamsborg S."/>
            <person name="Xia J."/>
            <person name="Xu P."/>
            <person name="Wang S."/>
            <person name="Scheerlinck J.P."/>
            <person name="Hofmann A."/>
            <person name="Sternberg P.W."/>
            <person name="Wang J."/>
            <person name="Gasser R.B."/>
        </authorList>
    </citation>
    <scope>NUCLEOTIDE SEQUENCE [LARGE SCALE GENOMIC DNA]</scope>
    <source>
        <strain evidence="1">DCEP-RM93F</strain>
    </source>
</reference>